<dbReference type="EMBL" id="BAAALT010000296">
    <property type="protein sequence ID" value="GAA1836119.1"/>
    <property type="molecule type" value="Genomic_DNA"/>
</dbReference>
<proteinExistence type="predicted"/>
<dbReference type="InterPro" id="IPR036271">
    <property type="entry name" value="Tet_transcr_reg_TetR-rel_C_sf"/>
</dbReference>
<keyword evidence="1 2" id="KW-0238">DNA-binding</keyword>
<dbReference type="InterPro" id="IPR009057">
    <property type="entry name" value="Homeodomain-like_sf"/>
</dbReference>
<dbReference type="Pfam" id="PF17940">
    <property type="entry name" value="TetR_C_31"/>
    <property type="match status" value="1"/>
</dbReference>
<accession>A0ABN2MT12</accession>
<evidence type="ECO:0000256" key="2">
    <source>
        <dbReference type="PROSITE-ProRule" id="PRU00335"/>
    </source>
</evidence>
<sequence length="186" mass="19964">MVNRRDDLLDAAITVLGEGGMRALTHRAVDAAAGLPAGSTSNYFRTRDALLGAVIDRFVARERAVSEEIVARHLPTTAAEVAAALVDMAREQSGPHRTLTLARYVILAEAAIHPPLRAPLLAGGDRVRAYFLNWLRLAGSRDPERDAPPIMNHFVGLVLHQLAAPDPAFDPTAEITALVTAVLRPA</sequence>
<feature type="DNA-binding region" description="H-T-H motif" evidence="2">
    <location>
        <begin position="25"/>
        <end position="44"/>
    </location>
</feature>
<evidence type="ECO:0000259" key="3">
    <source>
        <dbReference type="PROSITE" id="PS50977"/>
    </source>
</evidence>
<evidence type="ECO:0000313" key="5">
    <source>
        <dbReference type="Proteomes" id="UP001500218"/>
    </source>
</evidence>
<evidence type="ECO:0000313" key="4">
    <source>
        <dbReference type="EMBL" id="GAA1836119.1"/>
    </source>
</evidence>
<dbReference type="Proteomes" id="UP001500218">
    <property type="component" value="Unassembled WGS sequence"/>
</dbReference>
<dbReference type="Pfam" id="PF00440">
    <property type="entry name" value="TetR_N"/>
    <property type="match status" value="1"/>
</dbReference>
<keyword evidence="5" id="KW-1185">Reference proteome</keyword>
<feature type="domain" description="HTH tetR-type" evidence="3">
    <location>
        <begin position="2"/>
        <end position="62"/>
    </location>
</feature>
<dbReference type="SUPFAM" id="SSF48498">
    <property type="entry name" value="Tetracyclin repressor-like, C-terminal domain"/>
    <property type="match status" value="1"/>
</dbReference>
<dbReference type="PROSITE" id="PS50977">
    <property type="entry name" value="HTH_TETR_2"/>
    <property type="match status" value="1"/>
</dbReference>
<evidence type="ECO:0000256" key="1">
    <source>
        <dbReference type="ARBA" id="ARBA00023125"/>
    </source>
</evidence>
<protein>
    <submittedName>
        <fullName evidence="4">TetR/AcrR family transcriptional regulator</fullName>
    </submittedName>
</protein>
<name>A0ABN2MT12_9ACTN</name>
<organism evidence="4 5">
    <name type="scientific">Luedemannella flava</name>
    <dbReference type="NCBI Taxonomy" id="349316"/>
    <lineage>
        <taxon>Bacteria</taxon>
        <taxon>Bacillati</taxon>
        <taxon>Actinomycetota</taxon>
        <taxon>Actinomycetes</taxon>
        <taxon>Micromonosporales</taxon>
        <taxon>Micromonosporaceae</taxon>
        <taxon>Luedemannella</taxon>
    </lineage>
</organism>
<dbReference type="SUPFAM" id="SSF46689">
    <property type="entry name" value="Homeodomain-like"/>
    <property type="match status" value="1"/>
</dbReference>
<reference evidence="4 5" key="1">
    <citation type="journal article" date="2019" name="Int. J. Syst. Evol. Microbiol.">
        <title>The Global Catalogue of Microorganisms (GCM) 10K type strain sequencing project: providing services to taxonomists for standard genome sequencing and annotation.</title>
        <authorList>
            <consortium name="The Broad Institute Genomics Platform"/>
            <consortium name="The Broad Institute Genome Sequencing Center for Infectious Disease"/>
            <person name="Wu L."/>
            <person name="Ma J."/>
        </authorList>
    </citation>
    <scope>NUCLEOTIDE SEQUENCE [LARGE SCALE GENOMIC DNA]</scope>
    <source>
        <strain evidence="4 5">JCM 13250</strain>
    </source>
</reference>
<dbReference type="RefSeq" id="WP_344140344.1">
    <property type="nucleotide sequence ID" value="NZ_BAAALT010000296.1"/>
</dbReference>
<dbReference type="Gene3D" id="1.10.357.10">
    <property type="entry name" value="Tetracycline Repressor, domain 2"/>
    <property type="match status" value="1"/>
</dbReference>
<dbReference type="InterPro" id="IPR001647">
    <property type="entry name" value="HTH_TetR"/>
</dbReference>
<gene>
    <name evidence="4" type="ORF">GCM10009682_62740</name>
</gene>
<comment type="caution">
    <text evidence="4">The sequence shown here is derived from an EMBL/GenBank/DDBJ whole genome shotgun (WGS) entry which is preliminary data.</text>
</comment>
<dbReference type="InterPro" id="IPR041583">
    <property type="entry name" value="TetR_C_31"/>
</dbReference>